<evidence type="ECO:0000313" key="13">
    <source>
        <dbReference type="Proteomes" id="UP000182379"/>
    </source>
</evidence>
<evidence type="ECO:0000256" key="10">
    <source>
        <dbReference type="RuleBase" id="RU004320"/>
    </source>
</evidence>
<name>A0A1H2TF61_ACIFE</name>
<feature type="binding site" evidence="8">
    <location>
        <position position="64"/>
    </location>
    <ligand>
        <name>tRNA</name>
        <dbReference type="ChEBI" id="CHEBI:17843"/>
    </ligand>
</feature>
<keyword evidence="8" id="KW-0963">Cytoplasm</keyword>
<evidence type="ECO:0000256" key="4">
    <source>
        <dbReference type="ARBA" id="ARBA00022884"/>
    </source>
</evidence>
<dbReference type="Proteomes" id="UP000182379">
    <property type="component" value="Unassembled WGS sequence"/>
</dbReference>
<dbReference type="HAMAP" id="MF_00083">
    <property type="entry name" value="Pept_tRNA_hydro_bact"/>
    <property type="match status" value="1"/>
</dbReference>
<feature type="binding site" evidence="8">
    <location>
        <position position="66"/>
    </location>
    <ligand>
        <name>tRNA</name>
        <dbReference type="ChEBI" id="CHEBI:17843"/>
    </ligand>
</feature>
<evidence type="ECO:0000256" key="6">
    <source>
        <dbReference type="ARBA" id="ARBA00048707"/>
    </source>
</evidence>
<dbReference type="CDD" id="cd00462">
    <property type="entry name" value="PTH"/>
    <property type="match status" value="1"/>
</dbReference>
<dbReference type="EC" id="3.1.1.29" evidence="1 8"/>
<comment type="catalytic activity">
    <reaction evidence="6 8 9">
        <text>an N-acyl-L-alpha-aminoacyl-tRNA + H2O = an N-acyl-L-amino acid + a tRNA + H(+)</text>
        <dbReference type="Rhea" id="RHEA:54448"/>
        <dbReference type="Rhea" id="RHEA-COMP:10123"/>
        <dbReference type="Rhea" id="RHEA-COMP:13883"/>
        <dbReference type="ChEBI" id="CHEBI:15377"/>
        <dbReference type="ChEBI" id="CHEBI:15378"/>
        <dbReference type="ChEBI" id="CHEBI:59874"/>
        <dbReference type="ChEBI" id="CHEBI:78442"/>
        <dbReference type="ChEBI" id="CHEBI:138191"/>
        <dbReference type="EC" id="3.1.1.29"/>
    </reaction>
</comment>
<comment type="caution">
    <text evidence="12">The sequence shown here is derived from an EMBL/GenBank/DDBJ whole genome shotgun (WGS) entry which is preliminary data.</text>
</comment>
<dbReference type="GO" id="GO:0072344">
    <property type="term" value="P:rescue of stalled ribosome"/>
    <property type="evidence" value="ECO:0007669"/>
    <property type="project" value="UniProtKB-UniRule"/>
</dbReference>
<dbReference type="GO" id="GO:0004045">
    <property type="term" value="F:peptidyl-tRNA hydrolase activity"/>
    <property type="evidence" value="ECO:0007669"/>
    <property type="project" value="UniProtKB-UniRule"/>
</dbReference>
<dbReference type="EMBL" id="FNOP01000001">
    <property type="protein sequence ID" value="SDW41914.1"/>
    <property type="molecule type" value="Genomic_DNA"/>
</dbReference>
<dbReference type="GO" id="GO:0006515">
    <property type="term" value="P:protein quality control for misfolded or incompletely synthesized proteins"/>
    <property type="evidence" value="ECO:0007669"/>
    <property type="project" value="UniProtKB-UniRule"/>
</dbReference>
<feature type="binding site" evidence="8">
    <location>
        <position position="112"/>
    </location>
    <ligand>
        <name>tRNA</name>
        <dbReference type="ChEBI" id="CHEBI:17843"/>
    </ligand>
</feature>
<evidence type="ECO:0000256" key="5">
    <source>
        <dbReference type="ARBA" id="ARBA00038063"/>
    </source>
</evidence>
<accession>A0A1H2TF61</accession>
<comment type="similarity">
    <text evidence="5 8 10">Belongs to the PTH family.</text>
</comment>
<dbReference type="PROSITE" id="PS01196">
    <property type="entry name" value="PEPT_TRNA_HYDROL_2"/>
    <property type="match status" value="1"/>
</dbReference>
<dbReference type="GeneID" id="78335139"/>
<proteinExistence type="inferred from homology"/>
<dbReference type="PANTHER" id="PTHR17224:SF1">
    <property type="entry name" value="PEPTIDYL-TRNA HYDROLASE"/>
    <property type="match status" value="1"/>
</dbReference>
<comment type="subcellular location">
    <subcellularLocation>
        <location evidence="8">Cytoplasm</location>
    </subcellularLocation>
</comment>
<evidence type="ECO:0000256" key="9">
    <source>
        <dbReference type="RuleBase" id="RU000673"/>
    </source>
</evidence>
<protein>
    <recommendedName>
        <fullName evidence="7 8">Peptidyl-tRNA hydrolase</fullName>
        <shortName evidence="8">Pth</shortName>
        <ecNumber evidence="1 8">3.1.1.29</ecNumber>
    </recommendedName>
</protein>
<sequence length="209" mass="23360">MKLVVALGNIGREYAGTRHNIGFMTADLLAERWGDTEAWRKADNAFYLEKRMPEKCWVIKPTTYMNNSGVAVADFANFYHIPPEDVLVIQDDMDLPVGTLRIRRKGSSGGHNGLKSIERALGSQAYPRIKVGIGHPVHQEQAVISHVLHPFQREDKEKVQEALDQAADAVEAWMKGAAVGELMQQFNKKAPKKPKTEKVPSEEAKENAQ</sequence>
<gene>
    <name evidence="8" type="primary">pth</name>
    <name evidence="12" type="ORF">SAMN05216495_101193</name>
</gene>
<evidence type="ECO:0000256" key="1">
    <source>
        <dbReference type="ARBA" id="ARBA00013260"/>
    </source>
</evidence>
<keyword evidence="3 8" id="KW-0378">Hydrolase</keyword>
<dbReference type="OMA" id="PNTYMNL"/>
<dbReference type="InterPro" id="IPR036416">
    <property type="entry name" value="Pept_tRNA_hydro_sf"/>
</dbReference>
<reference evidence="12 13" key="1">
    <citation type="submission" date="2016-10" db="EMBL/GenBank/DDBJ databases">
        <authorList>
            <person name="Varghese N."/>
            <person name="Submissions S."/>
        </authorList>
    </citation>
    <scope>NUCLEOTIDE SEQUENCE [LARGE SCALE GENOMIC DNA]</scope>
    <source>
        <strain evidence="12 13">WCC6</strain>
    </source>
</reference>
<dbReference type="NCBIfam" id="TIGR00447">
    <property type="entry name" value="pth"/>
    <property type="match status" value="1"/>
</dbReference>
<organism evidence="12 13">
    <name type="scientific">Acidaminococcus fermentans</name>
    <dbReference type="NCBI Taxonomy" id="905"/>
    <lineage>
        <taxon>Bacteria</taxon>
        <taxon>Bacillati</taxon>
        <taxon>Bacillota</taxon>
        <taxon>Negativicutes</taxon>
        <taxon>Acidaminococcales</taxon>
        <taxon>Acidaminococcaceae</taxon>
        <taxon>Acidaminococcus</taxon>
    </lineage>
</organism>
<evidence type="ECO:0000256" key="2">
    <source>
        <dbReference type="ARBA" id="ARBA00022555"/>
    </source>
</evidence>
<keyword evidence="2 8" id="KW-0820">tRNA-binding</keyword>
<comment type="function">
    <text evidence="8">Hydrolyzes ribosome-free peptidyl-tRNAs (with 1 or more amino acids incorporated), which drop off the ribosome during protein synthesis, or as a result of ribosome stalling.</text>
</comment>
<evidence type="ECO:0000256" key="7">
    <source>
        <dbReference type="ARBA" id="ARBA00050038"/>
    </source>
</evidence>
<evidence type="ECO:0000256" key="3">
    <source>
        <dbReference type="ARBA" id="ARBA00022801"/>
    </source>
</evidence>
<dbReference type="Pfam" id="PF01195">
    <property type="entry name" value="Pept_tRNA_hydro"/>
    <property type="match status" value="1"/>
</dbReference>
<evidence type="ECO:0000313" key="12">
    <source>
        <dbReference type="EMBL" id="SDW41914.1"/>
    </source>
</evidence>
<feature type="site" description="Discriminates between blocked and unblocked aminoacyl-tRNA" evidence="8">
    <location>
        <position position="9"/>
    </location>
</feature>
<dbReference type="InterPro" id="IPR018171">
    <property type="entry name" value="Pept_tRNA_hydro_CS"/>
</dbReference>
<feature type="binding site" evidence="8">
    <location>
        <position position="14"/>
    </location>
    <ligand>
        <name>tRNA</name>
        <dbReference type="ChEBI" id="CHEBI:17843"/>
    </ligand>
</feature>
<feature type="site" description="Stabilizes the basic form of H active site to accept a proton" evidence="8">
    <location>
        <position position="91"/>
    </location>
</feature>
<feature type="region of interest" description="Disordered" evidence="11">
    <location>
        <begin position="185"/>
        <end position="209"/>
    </location>
</feature>
<keyword evidence="4 8" id="KW-0694">RNA-binding</keyword>
<dbReference type="GO" id="GO:0005737">
    <property type="term" value="C:cytoplasm"/>
    <property type="evidence" value="ECO:0007669"/>
    <property type="project" value="UniProtKB-SubCell"/>
</dbReference>
<dbReference type="AlphaFoldDB" id="A0A1H2TF61"/>
<dbReference type="RefSeq" id="WP_012938788.1">
    <property type="nucleotide sequence ID" value="NZ_CALAKB010000046.1"/>
</dbReference>
<dbReference type="InterPro" id="IPR001328">
    <property type="entry name" value="Pept_tRNA_hydro"/>
</dbReference>
<dbReference type="Gene3D" id="3.40.50.1470">
    <property type="entry name" value="Peptidyl-tRNA hydrolase"/>
    <property type="match status" value="1"/>
</dbReference>
<dbReference type="FunFam" id="3.40.50.1470:FF:000001">
    <property type="entry name" value="Peptidyl-tRNA hydrolase"/>
    <property type="match status" value="1"/>
</dbReference>
<feature type="active site" description="Proton acceptor" evidence="8">
    <location>
        <position position="19"/>
    </location>
</feature>
<dbReference type="PANTHER" id="PTHR17224">
    <property type="entry name" value="PEPTIDYL-TRNA HYDROLASE"/>
    <property type="match status" value="1"/>
</dbReference>
<evidence type="ECO:0000256" key="11">
    <source>
        <dbReference type="SAM" id="MobiDB-lite"/>
    </source>
</evidence>
<dbReference type="PROSITE" id="PS01195">
    <property type="entry name" value="PEPT_TRNA_HYDROL_1"/>
    <property type="match status" value="1"/>
</dbReference>
<dbReference type="GO" id="GO:0000049">
    <property type="term" value="F:tRNA binding"/>
    <property type="evidence" value="ECO:0007669"/>
    <property type="project" value="UniProtKB-UniRule"/>
</dbReference>
<comment type="subunit">
    <text evidence="8">Monomer.</text>
</comment>
<comment type="function">
    <text evidence="8">Catalyzes the release of premature peptidyl moieties from peptidyl-tRNA molecules trapped in stalled 50S ribosomal subunits, and thus maintains levels of free tRNAs and 50S ribosomes.</text>
</comment>
<dbReference type="SUPFAM" id="SSF53178">
    <property type="entry name" value="Peptidyl-tRNA hydrolase-like"/>
    <property type="match status" value="1"/>
</dbReference>
<feature type="compositionally biased region" description="Basic and acidic residues" evidence="11">
    <location>
        <begin position="194"/>
        <end position="209"/>
    </location>
</feature>
<evidence type="ECO:0000256" key="8">
    <source>
        <dbReference type="HAMAP-Rule" id="MF_00083"/>
    </source>
</evidence>